<dbReference type="AlphaFoldDB" id="A0A0G4GZH9"/>
<dbReference type="Pfam" id="PF13759">
    <property type="entry name" value="2OG-FeII_Oxy_5"/>
    <property type="match status" value="1"/>
</dbReference>
<evidence type="ECO:0008006" key="4">
    <source>
        <dbReference type="Google" id="ProtNLM"/>
    </source>
</evidence>
<evidence type="ECO:0000256" key="1">
    <source>
        <dbReference type="SAM" id="MobiDB-lite"/>
    </source>
</evidence>
<dbReference type="Gene3D" id="2.60.120.620">
    <property type="entry name" value="q2cbj1_9rhob like domain"/>
    <property type="match status" value="1"/>
</dbReference>
<protein>
    <recommendedName>
        <fullName evidence="4">Fe2OG dioxygenase domain-containing protein</fullName>
    </recommendedName>
</protein>
<evidence type="ECO:0000256" key="2">
    <source>
        <dbReference type="SAM" id="SignalP"/>
    </source>
</evidence>
<keyword evidence="2" id="KW-0732">Signal</keyword>
<feature type="region of interest" description="Disordered" evidence="1">
    <location>
        <begin position="29"/>
        <end position="65"/>
    </location>
</feature>
<dbReference type="InterPro" id="IPR012668">
    <property type="entry name" value="CHP02466"/>
</dbReference>
<dbReference type="EMBL" id="CDMZ01001702">
    <property type="protein sequence ID" value="CEM36420.1"/>
    <property type="molecule type" value="Genomic_DNA"/>
</dbReference>
<sequence length="579" mass="63070">MRACVLTFFPFFFHFAIVTAEDPRRTTRVSDVCQGDGDGAKVCKEPSSPSTPSAPAPAPPLQDGPTLAREIDLKTLWGLPDLQHRALYLWEKYDRNAALLYAREEVNRLGGPSSSVETGGIGRRSGERKSLVDALMVVNRMEFELMRPVEALQAALRALELCSTQKVREKITKVIVSQTGVLKKQLDPSELSVLKIVVPKAFDLTEREKNIVGGGTEEEEAKTEETKGPLGPLTLHPVSAQDLSHGLRMLWPSPILHVNLVKEGAVNSTSISSVKESALSAFLRFIREREEEREEEWAERGGHGGRGTEEKRDLNNEFFSWQTKAMYDEDQEVEIAHRMASGSGVPEFHRNPAFREVRDAVEGYMRGFAETTGMDMSPYQYLYSWAGVHGQNTHHAVHVHEDSVVSAVFYCAAPGGAAGLTLYDPRGRHPLDGLSDSEASPPFGGGSLKRGGAASGAFIISPREGDLVVFPSWLRHGVGEGSNVFTEEPRVSVAFNLRGQWAAGRKVADLPAVRFEVPDSNGQREGPETASLKSKSGTAEETLALRLDGGGVLRSQSSEVGVQTLQSVGHGVSSVRSSS</sequence>
<name>A0A0G4GZH9_9ALVE</name>
<evidence type="ECO:0000313" key="3">
    <source>
        <dbReference type="EMBL" id="CEM36420.1"/>
    </source>
</evidence>
<dbReference type="NCBIfam" id="TIGR02466">
    <property type="entry name" value="TIGR02466 family protein"/>
    <property type="match status" value="1"/>
</dbReference>
<reference evidence="3" key="1">
    <citation type="submission" date="2014-11" db="EMBL/GenBank/DDBJ databases">
        <authorList>
            <person name="Otto D Thomas"/>
            <person name="Naeem Raeece"/>
        </authorList>
    </citation>
    <scope>NUCLEOTIDE SEQUENCE</scope>
</reference>
<organism evidence="3">
    <name type="scientific">Chromera velia CCMP2878</name>
    <dbReference type="NCBI Taxonomy" id="1169474"/>
    <lineage>
        <taxon>Eukaryota</taxon>
        <taxon>Sar</taxon>
        <taxon>Alveolata</taxon>
        <taxon>Colpodellida</taxon>
        <taxon>Chromeraceae</taxon>
        <taxon>Chromera</taxon>
    </lineage>
</organism>
<feature type="region of interest" description="Disordered" evidence="1">
    <location>
        <begin position="518"/>
        <end position="539"/>
    </location>
</feature>
<feature type="signal peptide" evidence="2">
    <location>
        <begin position="1"/>
        <end position="20"/>
    </location>
</feature>
<feature type="chain" id="PRO_5005190732" description="Fe2OG dioxygenase domain-containing protein" evidence="2">
    <location>
        <begin position="21"/>
        <end position="579"/>
    </location>
</feature>
<feature type="region of interest" description="Disordered" evidence="1">
    <location>
        <begin position="210"/>
        <end position="234"/>
    </location>
</feature>
<accession>A0A0G4GZH9</accession>
<gene>
    <name evidence="3" type="ORF">Cvel_5430</name>
</gene>
<proteinExistence type="predicted"/>
<feature type="compositionally biased region" description="Pro residues" evidence="1">
    <location>
        <begin position="52"/>
        <end position="62"/>
    </location>
</feature>
<dbReference type="VEuPathDB" id="CryptoDB:Cvel_5430"/>